<keyword evidence="2" id="KW-0472">Membrane</keyword>
<keyword evidence="2" id="KW-1133">Transmembrane helix</keyword>
<name>A0ABX5SXI8_9MICO</name>
<feature type="domain" description="LytR/CpsA/Psr regulator C-terminal" evidence="3">
    <location>
        <begin position="86"/>
        <end position="185"/>
    </location>
</feature>
<dbReference type="RefSeq" id="WP_135068120.1">
    <property type="nucleotide sequence ID" value="NZ_CP038266.1"/>
</dbReference>
<evidence type="ECO:0000259" key="3">
    <source>
        <dbReference type="Pfam" id="PF13399"/>
    </source>
</evidence>
<dbReference type="Proteomes" id="UP000295748">
    <property type="component" value="Chromosome"/>
</dbReference>
<organism evidence="4 5">
    <name type="scientific">Microbacterium wangchenii</name>
    <dbReference type="NCBI Taxonomy" id="2541726"/>
    <lineage>
        <taxon>Bacteria</taxon>
        <taxon>Bacillati</taxon>
        <taxon>Actinomycetota</taxon>
        <taxon>Actinomycetes</taxon>
        <taxon>Micrococcales</taxon>
        <taxon>Microbacteriaceae</taxon>
        <taxon>Microbacterium</taxon>
    </lineage>
</organism>
<keyword evidence="5" id="KW-1185">Reference proteome</keyword>
<keyword evidence="2" id="KW-0812">Transmembrane</keyword>
<evidence type="ECO:0000313" key="5">
    <source>
        <dbReference type="Proteomes" id="UP000295748"/>
    </source>
</evidence>
<evidence type="ECO:0000256" key="2">
    <source>
        <dbReference type="SAM" id="Phobius"/>
    </source>
</evidence>
<feature type="compositionally biased region" description="Basic and acidic residues" evidence="1">
    <location>
        <begin position="1"/>
        <end position="13"/>
    </location>
</feature>
<reference evidence="4 5" key="1">
    <citation type="submission" date="2019-03" db="EMBL/GenBank/DDBJ databases">
        <authorList>
            <person name="Dong K."/>
        </authorList>
    </citation>
    <scope>NUCLEOTIDE SEQUENCE [LARGE SCALE GENOMIC DNA]</scope>
    <source>
        <strain evidence="5">dk512</strain>
    </source>
</reference>
<gene>
    <name evidence="4" type="ORF">E4K62_13090</name>
</gene>
<evidence type="ECO:0000256" key="1">
    <source>
        <dbReference type="SAM" id="MobiDB-lite"/>
    </source>
</evidence>
<dbReference type="EMBL" id="CP038266">
    <property type="protein sequence ID" value="QBR89529.1"/>
    <property type="molecule type" value="Genomic_DNA"/>
</dbReference>
<feature type="region of interest" description="Disordered" evidence="1">
    <location>
        <begin position="1"/>
        <end position="25"/>
    </location>
</feature>
<accession>A0ABX5SXI8</accession>
<dbReference type="Pfam" id="PF13399">
    <property type="entry name" value="LytR_C"/>
    <property type="match status" value="1"/>
</dbReference>
<proteinExistence type="predicted"/>
<sequence>MARTTYPRDRFDDLAPSTGRVGAHRAENPRMRGGMVFLWAAVATVVLVVAGIFGSLVMSGRISLAPEPVPTTEPAPVVEPVVDTTYPVLVLNATPQEGLATQIRDVVITAGWSADAVTAGAAGATDFPTTTVYYAQEADEAAALGLAETIGGAEIALSAQYLPPDDLETEEDEAGRQLTVVIGLDRVDTPAP</sequence>
<dbReference type="Gene3D" id="3.30.70.2390">
    <property type="match status" value="1"/>
</dbReference>
<evidence type="ECO:0000313" key="4">
    <source>
        <dbReference type="EMBL" id="QBR89529.1"/>
    </source>
</evidence>
<dbReference type="InterPro" id="IPR027381">
    <property type="entry name" value="LytR/CpsA/Psr_C"/>
</dbReference>
<feature type="transmembrane region" description="Helical" evidence="2">
    <location>
        <begin position="36"/>
        <end position="58"/>
    </location>
</feature>
<protein>
    <submittedName>
        <fullName evidence="4">LytR family transcriptional regulator</fullName>
    </submittedName>
</protein>